<reference evidence="2 3" key="1">
    <citation type="submission" date="2023-11" db="EMBL/GenBank/DDBJ databases">
        <title>MicrobeMod: A computational toolkit for identifying prokaryotic methylation and restriction-modification with nanopore sequencing.</title>
        <authorList>
            <person name="Crits-Christoph A."/>
            <person name="Kang S.C."/>
            <person name="Lee H."/>
            <person name="Ostrov N."/>
        </authorList>
    </citation>
    <scope>NUCLEOTIDE SEQUENCE [LARGE SCALE GENOMIC DNA]</scope>
    <source>
        <strain evidence="2 3">ATCC BAA-805</strain>
    </source>
</reference>
<dbReference type="Proteomes" id="UP001324794">
    <property type="component" value="Chromosome"/>
</dbReference>
<keyword evidence="1" id="KW-0812">Transmembrane</keyword>
<gene>
    <name evidence="2" type="ORF">SR894_04860</name>
</gene>
<keyword evidence="1" id="KW-0472">Membrane</keyword>
<protein>
    <recommendedName>
        <fullName evidence="4">MFS transporter</fullName>
    </recommendedName>
</protein>
<accession>A0ABZ0YRF7</accession>
<dbReference type="RefSeq" id="WP_166650355.1">
    <property type="nucleotide sequence ID" value="NZ_CP140255.1"/>
</dbReference>
<organism evidence="2 3">
    <name type="scientific">Vreelandella neptunia</name>
    <dbReference type="NCBI Taxonomy" id="115551"/>
    <lineage>
        <taxon>Bacteria</taxon>
        <taxon>Pseudomonadati</taxon>
        <taxon>Pseudomonadota</taxon>
        <taxon>Gammaproteobacteria</taxon>
        <taxon>Oceanospirillales</taxon>
        <taxon>Halomonadaceae</taxon>
        <taxon>Vreelandella</taxon>
    </lineage>
</organism>
<evidence type="ECO:0000313" key="3">
    <source>
        <dbReference type="Proteomes" id="UP001324794"/>
    </source>
</evidence>
<evidence type="ECO:0008006" key="4">
    <source>
        <dbReference type="Google" id="ProtNLM"/>
    </source>
</evidence>
<feature type="transmembrane region" description="Helical" evidence="1">
    <location>
        <begin position="21"/>
        <end position="51"/>
    </location>
</feature>
<sequence length="54" mass="5744">MYRVSSLYEHAQGPIDTAGRVIATPVAITFDAAATVVAIPLFALFMVSYGLTEP</sequence>
<keyword evidence="1" id="KW-1133">Transmembrane helix</keyword>
<proteinExistence type="predicted"/>
<keyword evidence="3" id="KW-1185">Reference proteome</keyword>
<evidence type="ECO:0000256" key="1">
    <source>
        <dbReference type="SAM" id="Phobius"/>
    </source>
</evidence>
<dbReference type="EMBL" id="CP140255">
    <property type="protein sequence ID" value="WQH13877.1"/>
    <property type="molecule type" value="Genomic_DNA"/>
</dbReference>
<name>A0ABZ0YRF7_9GAMM</name>
<evidence type="ECO:0000313" key="2">
    <source>
        <dbReference type="EMBL" id="WQH13877.1"/>
    </source>
</evidence>